<gene>
    <name evidence="3" type="ORF">CVT25_013092</name>
</gene>
<dbReference type="Proteomes" id="UP000283269">
    <property type="component" value="Unassembled WGS sequence"/>
</dbReference>
<dbReference type="Gene3D" id="3.40.220.10">
    <property type="entry name" value="Leucine Aminopeptidase, subunit E, domain 1"/>
    <property type="match status" value="1"/>
</dbReference>
<dbReference type="PANTHER" id="PTHR35596:SF1">
    <property type="entry name" value="MICROBIAL-TYPE PARG CATALYTIC DOMAIN-CONTAINING PROTEIN"/>
    <property type="match status" value="1"/>
</dbReference>
<dbReference type="InterPro" id="IPR019261">
    <property type="entry name" value="PARG_cat_microbial"/>
</dbReference>
<comment type="caution">
    <text evidence="3">The sequence shown here is derived from an EMBL/GenBank/DDBJ whole genome shotgun (WGS) entry which is preliminary data.</text>
</comment>
<evidence type="ECO:0000259" key="2">
    <source>
        <dbReference type="Pfam" id="PF10021"/>
    </source>
</evidence>
<protein>
    <recommendedName>
        <fullName evidence="2">Microbial-type PARG catalytic domain-containing protein</fullName>
    </recommendedName>
</protein>
<dbReference type="OrthoDB" id="9985428at2759"/>
<dbReference type="NCBIfam" id="TIGR02452">
    <property type="entry name" value="TIGR02452 family protein"/>
    <property type="match status" value="1"/>
</dbReference>
<feature type="region of interest" description="Disordered" evidence="1">
    <location>
        <begin position="29"/>
        <end position="70"/>
    </location>
</feature>
<reference evidence="3 4" key="1">
    <citation type="journal article" date="2018" name="Evol. Lett.">
        <title>Horizontal gene cluster transfer increased hallucinogenic mushroom diversity.</title>
        <authorList>
            <person name="Reynolds H.T."/>
            <person name="Vijayakumar V."/>
            <person name="Gluck-Thaler E."/>
            <person name="Korotkin H.B."/>
            <person name="Matheny P.B."/>
            <person name="Slot J.C."/>
        </authorList>
    </citation>
    <scope>NUCLEOTIDE SEQUENCE [LARGE SCALE GENOMIC DNA]</scope>
    <source>
        <strain evidence="3 4">2631</strain>
    </source>
</reference>
<proteinExistence type="predicted"/>
<accession>A0A409XHN9</accession>
<dbReference type="PANTHER" id="PTHR35596">
    <property type="entry name" value="DUF2263 DOMAIN-CONTAINING PROTEIN"/>
    <property type="match status" value="1"/>
</dbReference>
<evidence type="ECO:0000313" key="4">
    <source>
        <dbReference type="Proteomes" id="UP000283269"/>
    </source>
</evidence>
<dbReference type="InterPro" id="IPR012664">
    <property type="entry name" value="CHP02452"/>
</dbReference>
<dbReference type="STRING" id="93625.A0A409XHN9"/>
<evidence type="ECO:0000313" key="3">
    <source>
        <dbReference type="EMBL" id="PPQ90266.1"/>
    </source>
</evidence>
<keyword evidence="4" id="KW-1185">Reference proteome</keyword>
<sequence>MDSAFLTAIFAIGVSFIVIASSRWSESSSRRVGQGSQFPEAHTSRRTSSSQSTAEQHPTVPMASVSGRYDEARRSELKRIAEDTLDAIKLGRYAFKGVDHDLSVKTKEAVKNTLYFEPECEVSLWASTTPPNESMAPSHTHISVLNISTLDAARLLNNAYKNNPMEHDTRTGVLNFASATKPGGGFKNGAEAQEESIARSSTLYSTLRTDEASRFYKLHKAESAQNAAAYYSHAIIYSPKVMVFRDDDGEWTYPFDVDVLSCAAVNAGELKKTLNGPISSGLDVFVEKEMSERMGRILYVFEQHRIRNIVLGTFGTGVFRNSVATVARIWAQLLILPDARFKHSFDRIVFAITGGETFADFQSAFDAWGQHRAPGLGASRGTQVLG</sequence>
<dbReference type="InParanoid" id="A0A409XHN9"/>
<evidence type="ECO:0000256" key="1">
    <source>
        <dbReference type="SAM" id="MobiDB-lite"/>
    </source>
</evidence>
<name>A0A409XHN9_PSICY</name>
<dbReference type="SUPFAM" id="SSF52949">
    <property type="entry name" value="Macro domain-like"/>
    <property type="match status" value="1"/>
</dbReference>
<dbReference type="EMBL" id="NHYD01001659">
    <property type="protein sequence ID" value="PPQ90266.1"/>
    <property type="molecule type" value="Genomic_DNA"/>
</dbReference>
<organism evidence="3 4">
    <name type="scientific">Psilocybe cyanescens</name>
    <dbReference type="NCBI Taxonomy" id="93625"/>
    <lineage>
        <taxon>Eukaryota</taxon>
        <taxon>Fungi</taxon>
        <taxon>Dikarya</taxon>
        <taxon>Basidiomycota</taxon>
        <taxon>Agaricomycotina</taxon>
        <taxon>Agaricomycetes</taxon>
        <taxon>Agaricomycetidae</taxon>
        <taxon>Agaricales</taxon>
        <taxon>Agaricineae</taxon>
        <taxon>Strophariaceae</taxon>
        <taxon>Psilocybe</taxon>
    </lineage>
</organism>
<dbReference type="Pfam" id="PF10021">
    <property type="entry name" value="PARG_cat_microb"/>
    <property type="match status" value="1"/>
</dbReference>
<dbReference type="InterPro" id="IPR043472">
    <property type="entry name" value="Macro_dom-like"/>
</dbReference>
<dbReference type="AlphaFoldDB" id="A0A409XHN9"/>
<feature type="domain" description="Microbial-type PARG catalytic" evidence="2">
    <location>
        <begin position="81"/>
        <end position="246"/>
    </location>
</feature>